<evidence type="ECO:0000256" key="1">
    <source>
        <dbReference type="ARBA" id="ARBA00010617"/>
    </source>
</evidence>
<evidence type="ECO:0000313" key="8">
    <source>
        <dbReference type="Proteomes" id="UP000306584"/>
    </source>
</evidence>
<dbReference type="PRINTS" id="PR00385">
    <property type="entry name" value="P450"/>
</dbReference>
<dbReference type="PANTHER" id="PTHR46300:SF2">
    <property type="entry name" value="CYTOCHROME P450 MONOOXYGENASE ALNH-RELATED"/>
    <property type="match status" value="1"/>
</dbReference>
<dbReference type="EMBL" id="QZBD01000158">
    <property type="protein sequence ID" value="THY26005.1"/>
    <property type="molecule type" value="Genomic_DNA"/>
</dbReference>
<dbReference type="PANTHER" id="PTHR46300">
    <property type="entry name" value="P450, PUTATIVE (EUROFUNG)-RELATED-RELATED"/>
    <property type="match status" value="1"/>
</dbReference>
<proteinExistence type="inferred from homology"/>
<dbReference type="GO" id="GO:0020037">
    <property type="term" value="F:heme binding"/>
    <property type="evidence" value="ECO:0007669"/>
    <property type="project" value="InterPro"/>
</dbReference>
<dbReference type="InterPro" id="IPR050364">
    <property type="entry name" value="Cytochrome_P450_fung"/>
</dbReference>
<keyword evidence="6" id="KW-0349">Heme</keyword>
<evidence type="ECO:0000256" key="2">
    <source>
        <dbReference type="ARBA" id="ARBA00022723"/>
    </source>
</evidence>
<dbReference type="SUPFAM" id="SSF48264">
    <property type="entry name" value="Cytochrome P450"/>
    <property type="match status" value="1"/>
</dbReference>
<evidence type="ECO:0000256" key="4">
    <source>
        <dbReference type="ARBA" id="ARBA00023004"/>
    </source>
</evidence>
<dbReference type="Gene3D" id="1.10.630.10">
    <property type="entry name" value="Cytochrome P450"/>
    <property type="match status" value="1"/>
</dbReference>
<keyword evidence="2 6" id="KW-0479">Metal-binding</keyword>
<dbReference type="Pfam" id="PF00067">
    <property type="entry name" value="p450"/>
    <property type="match status" value="1"/>
</dbReference>
<dbReference type="AlphaFoldDB" id="A0A4S9LBJ8"/>
<comment type="caution">
    <text evidence="7">The sequence shown here is derived from an EMBL/GenBank/DDBJ whole genome shotgun (WGS) entry which is preliminary data.</text>
</comment>
<dbReference type="InterPro" id="IPR036396">
    <property type="entry name" value="Cyt_P450_sf"/>
</dbReference>
<dbReference type="Proteomes" id="UP000306584">
    <property type="component" value="Unassembled WGS sequence"/>
</dbReference>
<dbReference type="InterPro" id="IPR002401">
    <property type="entry name" value="Cyt_P450_E_grp-I"/>
</dbReference>
<comment type="cofactor">
    <cofactor evidence="6">
        <name>heme</name>
        <dbReference type="ChEBI" id="CHEBI:30413"/>
    </cofactor>
</comment>
<organism evidence="7 8">
    <name type="scientific">Aureobasidium pullulans</name>
    <name type="common">Black yeast</name>
    <name type="synonym">Pullularia pullulans</name>
    <dbReference type="NCBI Taxonomy" id="5580"/>
    <lineage>
        <taxon>Eukaryota</taxon>
        <taxon>Fungi</taxon>
        <taxon>Dikarya</taxon>
        <taxon>Ascomycota</taxon>
        <taxon>Pezizomycotina</taxon>
        <taxon>Dothideomycetes</taxon>
        <taxon>Dothideomycetidae</taxon>
        <taxon>Dothideales</taxon>
        <taxon>Saccotheciaceae</taxon>
        <taxon>Aureobasidium</taxon>
    </lineage>
</organism>
<keyword evidence="5" id="KW-0503">Monooxygenase</keyword>
<reference evidence="7 8" key="1">
    <citation type="submission" date="2018-10" db="EMBL/GenBank/DDBJ databases">
        <title>Fifty Aureobasidium pullulans genomes reveal a recombining polyextremotolerant generalist.</title>
        <authorList>
            <person name="Gostincar C."/>
            <person name="Turk M."/>
            <person name="Zajc J."/>
            <person name="Gunde-Cimerman N."/>
        </authorList>
    </citation>
    <scope>NUCLEOTIDE SEQUENCE [LARGE SCALE GENOMIC DNA]</scope>
    <source>
        <strain evidence="7 8">EXF-6604</strain>
    </source>
</reference>
<sequence length="525" mass="59815">MTLLYLLCGGVIILMIARLGWNNFARSESQGPPRLPVIGNLHQIPKTGAHRKFTEWTKQYGGIFTLKLGSKTMAVLTDRRLVKNLIDRKSALYNQRPPSHVSQLITNGDHLLVMDHGETWRACRRLIHQNFKEQKCETDHIPLIQAECSQMMHDFLTHPGGHMSHFKRTSNSIIMSLLFGIRTESYTTKHFVDLYDLMDRWSEVMELGSTPPVDIFPILKILPQSWFNNWIDRSKDVGARMKTLYAEMHQKVLLRRCLQGSKNSFIDAVLDQQEKLAFTQNLLEFLGGVLMEGGSDTVSTTMLVVLQALALNPHVQQRAWAEIDAVCGENKSPTWDNHLQLPYISMIVKEAIRWRPVTPLAFPHALAEDDFVDGVHLPKGTTVMINVWGLHHDPLLFPDPEKFDPSRFEGKTRLAATYAASADYSERDHYVYGSGRRICPGIHLAERELFLGTAKLLWGYRIEQKSDASGMPIPIETDPEVGYTEGFLVCPKHFDCKVTPRSQSRAETIIQEHEIAKTEIFINYD</sequence>
<keyword evidence="4 6" id="KW-0408">Iron</keyword>
<comment type="similarity">
    <text evidence="1">Belongs to the cytochrome P450 family.</text>
</comment>
<dbReference type="CDD" id="cd11065">
    <property type="entry name" value="CYP64-like"/>
    <property type="match status" value="1"/>
</dbReference>
<evidence type="ECO:0000313" key="7">
    <source>
        <dbReference type="EMBL" id="THY26005.1"/>
    </source>
</evidence>
<evidence type="ECO:0008006" key="9">
    <source>
        <dbReference type="Google" id="ProtNLM"/>
    </source>
</evidence>
<name>A0A4S9LBJ8_AURPU</name>
<dbReference type="InterPro" id="IPR001128">
    <property type="entry name" value="Cyt_P450"/>
</dbReference>
<dbReference type="GO" id="GO:0004497">
    <property type="term" value="F:monooxygenase activity"/>
    <property type="evidence" value="ECO:0007669"/>
    <property type="project" value="UniProtKB-KW"/>
</dbReference>
<evidence type="ECO:0000256" key="5">
    <source>
        <dbReference type="ARBA" id="ARBA00023033"/>
    </source>
</evidence>
<keyword evidence="3" id="KW-0560">Oxidoreductase</keyword>
<dbReference type="GO" id="GO:0016705">
    <property type="term" value="F:oxidoreductase activity, acting on paired donors, with incorporation or reduction of molecular oxygen"/>
    <property type="evidence" value="ECO:0007669"/>
    <property type="project" value="InterPro"/>
</dbReference>
<dbReference type="PRINTS" id="PR00463">
    <property type="entry name" value="EP450I"/>
</dbReference>
<feature type="binding site" description="axial binding residue" evidence="6">
    <location>
        <position position="439"/>
    </location>
    <ligand>
        <name>heme</name>
        <dbReference type="ChEBI" id="CHEBI:30413"/>
    </ligand>
    <ligandPart>
        <name>Fe</name>
        <dbReference type="ChEBI" id="CHEBI:18248"/>
    </ligandPart>
</feature>
<gene>
    <name evidence="7" type="ORF">D6D01_04655</name>
</gene>
<evidence type="ECO:0000256" key="3">
    <source>
        <dbReference type="ARBA" id="ARBA00023002"/>
    </source>
</evidence>
<evidence type="ECO:0000256" key="6">
    <source>
        <dbReference type="PIRSR" id="PIRSR602401-1"/>
    </source>
</evidence>
<accession>A0A4S9LBJ8</accession>
<protein>
    <recommendedName>
        <fullName evidence="9">Cytochrome P450</fullName>
    </recommendedName>
</protein>
<dbReference type="GO" id="GO:0005506">
    <property type="term" value="F:iron ion binding"/>
    <property type="evidence" value="ECO:0007669"/>
    <property type="project" value="InterPro"/>
</dbReference>